<dbReference type="InterPro" id="IPR008701">
    <property type="entry name" value="NPP1"/>
</dbReference>
<evidence type="ECO:0000313" key="3">
    <source>
        <dbReference type="Proteomes" id="UP001321760"/>
    </source>
</evidence>
<dbReference type="PANTHER" id="PTHR33657:SF6">
    <property type="entry name" value="SECRETED PROTEIN"/>
    <property type="match status" value="1"/>
</dbReference>
<dbReference type="Pfam" id="PF05630">
    <property type="entry name" value="NPP1"/>
    <property type="match status" value="1"/>
</dbReference>
<proteinExistence type="predicted"/>
<accession>A0AAV9G4K0</accession>
<sequence length="358" mass="39482">MLGSIASLGFSIRTKSPDNRIRAVNSSRPFLTRTAFWFKPDIEVPSTTIKRGPCPSLISIKHHQQSHLFGGLKMSHPNLIVALLAGLVGSSAAAAVSLTPELNLFRRDPVPTHLPGCSNPDDSKFQPVLDFDRDGCYNVPAIGADGFLNPGAGCRAGSSPEGGCRDEWDLLNDQVYARTRCNNGWCAHMYGYYFEKDWRDGLCAIGHVHDWEHVVVWTRVENGQRVAKYVAASAHGKYNIKSRTDSSLRWHGGTHPKIVYHRDDAGGGTHAFRFARADDDNLENHFGTWIQGVLISYRGYPSEWLRNRMLSHNWGAATIDFKDAVFQAALNKARPAEASAFNSGTDEQSPGKPNGCGF</sequence>
<dbReference type="PANTHER" id="PTHR33657">
    <property type="entry name" value="DOMAIN PROTEIN, PUTATIVE (AFU_ORTHOLOGUE AFUA_5G00600)-RELATED"/>
    <property type="match status" value="1"/>
</dbReference>
<reference evidence="2" key="1">
    <citation type="journal article" date="2023" name="Mol. Phylogenet. Evol.">
        <title>Genome-scale phylogeny and comparative genomics of the fungal order Sordariales.</title>
        <authorList>
            <person name="Hensen N."/>
            <person name="Bonometti L."/>
            <person name="Westerberg I."/>
            <person name="Brannstrom I.O."/>
            <person name="Guillou S."/>
            <person name="Cros-Aarteil S."/>
            <person name="Calhoun S."/>
            <person name="Haridas S."/>
            <person name="Kuo A."/>
            <person name="Mondo S."/>
            <person name="Pangilinan J."/>
            <person name="Riley R."/>
            <person name="LaButti K."/>
            <person name="Andreopoulos B."/>
            <person name="Lipzen A."/>
            <person name="Chen C."/>
            <person name="Yan M."/>
            <person name="Daum C."/>
            <person name="Ng V."/>
            <person name="Clum A."/>
            <person name="Steindorff A."/>
            <person name="Ohm R.A."/>
            <person name="Martin F."/>
            <person name="Silar P."/>
            <person name="Natvig D.O."/>
            <person name="Lalanne C."/>
            <person name="Gautier V."/>
            <person name="Ament-Velasquez S.L."/>
            <person name="Kruys A."/>
            <person name="Hutchinson M.I."/>
            <person name="Powell A.J."/>
            <person name="Barry K."/>
            <person name="Miller A.N."/>
            <person name="Grigoriev I.V."/>
            <person name="Debuchy R."/>
            <person name="Gladieux P."/>
            <person name="Hiltunen Thoren M."/>
            <person name="Johannesson H."/>
        </authorList>
    </citation>
    <scope>NUCLEOTIDE SEQUENCE</scope>
    <source>
        <strain evidence="2">PSN243</strain>
    </source>
</reference>
<keyword evidence="3" id="KW-1185">Reference proteome</keyword>
<dbReference type="AlphaFoldDB" id="A0AAV9G4K0"/>
<name>A0AAV9G4K0_9PEZI</name>
<feature type="region of interest" description="Disordered" evidence="1">
    <location>
        <begin position="337"/>
        <end position="358"/>
    </location>
</feature>
<protein>
    <submittedName>
        <fullName evidence="2">Necrosis inducing protein-domain-containing protein</fullName>
    </submittedName>
</protein>
<evidence type="ECO:0000256" key="1">
    <source>
        <dbReference type="SAM" id="MobiDB-lite"/>
    </source>
</evidence>
<evidence type="ECO:0000313" key="2">
    <source>
        <dbReference type="EMBL" id="KAK4443704.1"/>
    </source>
</evidence>
<gene>
    <name evidence="2" type="ORF">QBC34DRAFT_443151</name>
</gene>
<reference evidence="2" key="2">
    <citation type="submission" date="2023-05" db="EMBL/GenBank/DDBJ databases">
        <authorList>
            <consortium name="Lawrence Berkeley National Laboratory"/>
            <person name="Steindorff A."/>
            <person name="Hensen N."/>
            <person name="Bonometti L."/>
            <person name="Westerberg I."/>
            <person name="Brannstrom I.O."/>
            <person name="Guillou S."/>
            <person name="Cros-Aarteil S."/>
            <person name="Calhoun S."/>
            <person name="Haridas S."/>
            <person name="Kuo A."/>
            <person name="Mondo S."/>
            <person name="Pangilinan J."/>
            <person name="Riley R."/>
            <person name="Labutti K."/>
            <person name="Andreopoulos B."/>
            <person name="Lipzen A."/>
            <person name="Chen C."/>
            <person name="Yanf M."/>
            <person name="Daum C."/>
            <person name="Ng V."/>
            <person name="Clum A."/>
            <person name="Ohm R."/>
            <person name="Martin F."/>
            <person name="Silar P."/>
            <person name="Natvig D."/>
            <person name="Lalanne C."/>
            <person name="Gautier V."/>
            <person name="Ament-Velasquez S.L."/>
            <person name="Kruys A."/>
            <person name="Hutchinson M.I."/>
            <person name="Powell A.J."/>
            <person name="Barry K."/>
            <person name="Miller A.N."/>
            <person name="Grigoriev I.V."/>
            <person name="Debuchy R."/>
            <person name="Gladieux P."/>
            <person name="Thoren M.H."/>
            <person name="Johannesson H."/>
        </authorList>
    </citation>
    <scope>NUCLEOTIDE SEQUENCE</scope>
    <source>
        <strain evidence="2">PSN243</strain>
    </source>
</reference>
<comment type="caution">
    <text evidence="2">The sequence shown here is derived from an EMBL/GenBank/DDBJ whole genome shotgun (WGS) entry which is preliminary data.</text>
</comment>
<organism evidence="2 3">
    <name type="scientific">Podospora aff. communis PSN243</name>
    <dbReference type="NCBI Taxonomy" id="3040156"/>
    <lineage>
        <taxon>Eukaryota</taxon>
        <taxon>Fungi</taxon>
        <taxon>Dikarya</taxon>
        <taxon>Ascomycota</taxon>
        <taxon>Pezizomycotina</taxon>
        <taxon>Sordariomycetes</taxon>
        <taxon>Sordariomycetidae</taxon>
        <taxon>Sordariales</taxon>
        <taxon>Podosporaceae</taxon>
        <taxon>Podospora</taxon>
    </lineage>
</organism>
<dbReference type="Proteomes" id="UP001321760">
    <property type="component" value="Unassembled WGS sequence"/>
</dbReference>
<dbReference type="EMBL" id="MU865988">
    <property type="protein sequence ID" value="KAK4443704.1"/>
    <property type="molecule type" value="Genomic_DNA"/>
</dbReference>